<comment type="caution">
    <text evidence="1">The sequence shown here is derived from an EMBL/GenBank/DDBJ whole genome shotgun (WGS) entry which is preliminary data.</text>
</comment>
<proteinExistence type="predicted"/>
<evidence type="ECO:0000313" key="1">
    <source>
        <dbReference type="EMBL" id="KAH9294643.1"/>
    </source>
</evidence>
<organism evidence="1 2">
    <name type="scientific">Taxus chinensis</name>
    <name type="common">Chinese yew</name>
    <name type="synonym">Taxus wallichiana var. chinensis</name>
    <dbReference type="NCBI Taxonomy" id="29808"/>
    <lineage>
        <taxon>Eukaryota</taxon>
        <taxon>Viridiplantae</taxon>
        <taxon>Streptophyta</taxon>
        <taxon>Embryophyta</taxon>
        <taxon>Tracheophyta</taxon>
        <taxon>Spermatophyta</taxon>
        <taxon>Pinopsida</taxon>
        <taxon>Pinidae</taxon>
        <taxon>Conifers II</taxon>
        <taxon>Cupressales</taxon>
        <taxon>Taxaceae</taxon>
        <taxon>Taxus</taxon>
    </lineage>
</organism>
<feature type="non-terminal residue" evidence="1">
    <location>
        <position position="97"/>
    </location>
</feature>
<name>A0AA38C907_TAXCH</name>
<keyword evidence="2" id="KW-1185">Reference proteome</keyword>
<dbReference type="EMBL" id="JAHRHJ020000011">
    <property type="protein sequence ID" value="KAH9294643.1"/>
    <property type="molecule type" value="Genomic_DNA"/>
</dbReference>
<reference evidence="1 2" key="1">
    <citation type="journal article" date="2021" name="Nat. Plants">
        <title>The Taxus genome provides insights into paclitaxel biosynthesis.</title>
        <authorList>
            <person name="Xiong X."/>
            <person name="Gou J."/>
            <person name="Liao Q."/>
            <person name="Li Y."/>
            <person name="Zhou Q."/>
            <person name="Bi G."/>
            <person name="Li C."/>
            <person name="Du R."/>
            <person name="Wang X."/>
            <person name="Sun T."/>
            <person name="Guo L."/>
            <person name="Liang H."/>
            <person name="Lu P."/>
            <person name="Wu Y."/>
            <person name="Zhang Z."/>
            <person name="Ro D.K."/>
            <person name="Shang Y."/>
            <person name="Huang S."/>
            <person name="Yan J."/>
        </authorList>
    </citation>
    <scope>NUCLEOTIDE SEQUENCE [LARGE SCALE GENOMIC DNA]</scope>
    <source>
        <strain evidence="1">Ta-2019</strain>
    </source>
</reference>
<accession>A0AA38C907</accession>
<protein>
    <submittedName>
        <fullName evidence="1">Uncharacterized protein</fullName>
    </submittedName>
</protein>
<sequence>MGKRVCKAQGPEGAVGCTGGGERMPAREVQNSGGVDCGKRRCEGDRGIWAVARGCWQGDRGQGDDVGQQRRQEGCGGAAIAGTARGNGWRRLQWMGG</sequence>
<dbReference type="Proteomes" id="UP000824469">
    <property type="component" value="Unassembled WGS sequence"/>
</dbReference>
<dbReference type="AlphaFoldDB" id="A0AA38C907"/>
<evidence type="ECO:0000313" key="2">
    <source>
        <dbReference type="Proteomes" id="UP000824469"/>
    </source>
</evidence>
<gene>
    <name evidence="1" type="ORF">KI387_038231</name>
</gene>